<dbReference type="Gene3D" id="3.40.50.300">
    <property type="entry name" value="P-loop containing nucleotide triphosphate hydrolases"/>
    <property type="match status" value="1"/>
</dbReference>
<dbReference type="CDD" id="cd02042">
    <property type="entry name" value="ParAB_family"/>
    <property type="match status" value="1"/>
</dbReference>
<sequence>MTKVISVGNFKGGVGKTVISLMFSYVLATKKNRKVLVIDLDPQADVTMKLKRTFGKEDVMPEEELMEAIDKSVESDFQRDISRTIVSVHENLDVVHGSWDFENFPTYIVENIEDSSARFYVLYTLIQPFMGEYDFIIFDTPPSTHLITTNAICASDYALITTETEESSTESTKKLYNYIGSIIEYNENLKLLGVLPFLKDKYNDLMIEFIDNLRKDFETDVFDHISVYTRKIPTWNSTGVTEHKPYDKRALKIFEDIVDEAILRIDQKEGNE</sequence>
<dbReference type="Proteomes" id="UP001204068">
    <property type="component" value="Unassembled WGS sequence"/>
</dbReference>
<dbReference type="EMBL" id="JANILD010000009">
    <property type="protein sequence ID" value="MCQ9304915.1"/>
    <property type="molecule type" value="Genomic_DNA"/>
</dbReference>
<dbReference type="SUPFAM" id="SSF52540">
    <property type="entry name" value="P-loop containing nucleoside triphosphate hydrolases"/>
    <property type="match status" value="1"/>
</dbReference>
<dbReference type="PANTHER" id="PTHR13696:SF99">
    <property type="entry name" value="COBYRINIC ACID AC-DIAMIDE SYNTHASE"/>
    <property type="match status" value="1"/>
</dbReference>
<gene>
    <name evidence="2" type="ORF">NQ032_14995</name>
</gene>
<dbReference type="InterPro" id="IPR027417">
    <property type="entry name" value="P-loop_NTPase"/>
</dbReference>
<name>A0AAW5LI98_MAMSC</name>
<dbReference type="RefSeq" id="WP_257099582.1">
    <property type="nucleotide sequence ID" value="NZ_JANILD010000009.1"/>
</dbReference>
<dbReference type="InterPro" id="IPR050678">
    <property type="entry name" value="DNA_Partitioning_ATPase"/>
</dbReference>
<dbReference type="AlphaFoldDB" id="A0AAW5LI98"/>
<feature type="domain" description="AAA" evidence="1">
    <location>
        <begin position="2"/>
        <end position="190"/>
    </location>
</feature>
<reference evidence="2" key="1">
    <citation type="submission" date="2022-07" db="EMBL/GenBank/DDBJ databases">
        <title>Bacterial species isolated from the porcine tonsil microbiota.</title>
        <authorList>
            <person name="Oliveira I.M.F."/>
        </authorList>
    </citation>
    <scope>NUCLEOTIDE SEQUENCE</scope>
    <source>
        <strain evidence="2">8QC2O2</strain>
    </source>
</reference>
<protein>
    <submittedName>
        <fullName evidence="2">AAA family ATPase</fullName>
    </submittedName>
</protein>
<comment type="caution">
    <text evidence="2">The sequence shown here is derived from an EMBL/GenBank/DDBJ whole genome shotgun (WGS) entry which is preliminary data.</text>
</comment>
<organism evidence="2 3">
    <name type="scientific">Mammaliicoccus sciuri</name>
    <name type="common">Staphylococcus sciuri</name>
    <dbReference type="NCBI Taxonomy" id="1296"/>
    <lineage>
        <taxon>Bacteria</taxon>
        <taxon>Bacillati</taxon>
        <taxon>Bacillota</taxon>
        <taxon>Bacilli</taxon>
        <taxon>Bacillales</taxon>
        <taxon>Staphylococcaceae</taxon>
        <taxon>Mammaliicoccus</taxon>
    </lineage>
</organism>
<evidence type="ECO:0000259" key="1">
    <source>
        <dbReference type="Pfam" id="PF13614"/>
    </source>
</evidence>
<dbReference type="PANTHER" id="PTHR13696">
    <property type="entry name" value="P-LOOP CONTAINING NUCLEOSIDE TRIPHOSPHATE HYDROLASE"/>
    <property type="match status" value="1"/>
</dbReference>
<evidence type="ECO:0000313" key="2">
    <source>
        <dbReference type="EMBL" id="MCQ9304915.1"/>
    </source>
</evidence>
<evidence type="ECO:0000313" key="3">
    <source>
        <dbReference type="Proteomes" id="UP001204068"/>
    </source>
</evidence>
<dbReference type="Pfam" id="PF13614">
    <property type="entry name" value="AAA_31"/>
    <property type="match status" value="1"/>
</dbReference>
<dbReference type="InterPro" id="IPR025669">
    <property type="entry name" value="AAA_dom"/>
</dbReference>
<accession>A0AAW5LI98</accession>
<proteinExistence type="predicted"/>